<dbReference type="OrthoDB" id="71603at2759"/>
<dbReference type="EMBL" id="ANJA01003694">
    <property type="protein sequence ID" value="ETO61945.1"/>
    <property type="molecule type" value="Genomic_DNA"/>
</dbReference>
<name>A0A080Z5N4_PHYNI</name>
<reference evidence="1 2" key="1">
    <citation type="submission" date="2013-11" db="EMBL/GenBank/DDBJ databases">
        <title>The Genome Sequence of Phytophthora parasitica P1976.</title>
        <authorList>
            <consortium name="The Broad Institute Genomics Platform"/>
            <person name="Russ C."/>
            <person name="Tyler B."/>
            <person name="Panabieres F."/>
            <person name="Shan W."/>
            <person name="Tripathy S."/>
            <person name="Grunwald N."/>
            <person name="Machado M."/>
            <person name="Johnson C.S."/>
            <person name="Walker B."/>
            <person name="Young S."/>
            <person name="Zeng Q."/>
            <person name="Gargeya S."/>
            <person name="Fitzgerald M."/>
            <person name="Haas B."/>
            <person name="Abouelleil A."/>
            <person name="Allen A.W."/>
            <person name="Alvarado L."/>
            <person name="Arachchi H.M."/>
            <person name="Berlin A.M."/>
            <person name="Chapman S.B."/>
            <person name="Gainer-Dewar J."/>
            <person name="Goldberg J."/>
            <person name="Griggs A."/>
            <person name="Gujja S."/>
            <person name="Hansen M."/>
            <person name="Howarth C."/>
            <person name="Imamovic A."/>
            <person name="Ireland A."/>
            <person name="Larimer J."/>
            <person name="McCowan C."/>
            <person name="Murphy C."/>
            <person name="Pearson M."/>
            <person name="Poon T.W."/>
            <person name="Priest M."/>
            <person name="Roberts A."/>
            <person name="Saif S."/>
            <person name="Shea T."/>
            <person name="Sisk P."/>
            <person name="Sykes S."/>
            <person name="Wortman J."/>
            <person name="Nusbaum C."/>
            <person name="Birren B."/>
        </authorList>
    </citation>
    <scope>NUCLEOTIDE SEQUENCE [LARGE SCALE GENOMIC DNA]</scope>
    <source>
        <strain evidence="1 2">P1976</strain>
    </source>
</reference>
<protein>
    <recommendedName>
        <fullName evidence="3">BZIP domain-containing protein</fullName>
    </recommendedName>
</protein>
<organism evidence="1 2">
    <name type="scientific">Phytophthora nicotianae P1976</name>
    <dbReference type="NCBI Taxonomy" id="1317066"/>
    <lineage>
        <taxon>Eukaryota</taxon>
        <taxon>Sar</taxon>
        <taxon>Stramenopiles</taxon>
        <taxon>Oomycota</taxon>
        <taxon>Peronosporomycetes</taxon>
        <taxon>Peronosporales</taxon>
        <taxon>Peronosporaceae</taxon>
        <taxon>Phytophthora</taxon>
    </lineage>
</organism>
<comment type="caution">
    <text evidence="1">The sequence shown here is derived from an EMBL/GenBank/DDBJ whole genome shotgun (WGS) entry which is preliminary data.</text>
</comment>
<gene>
    <name evidence="1" type="ORF">F444_20111</name>
</gene>
<proteinExistence type="predicted"/>
<dbReference type="AlphaFoldDB" id="A0A080Z5N4"/>
<sequence>MATSQSSAVMPAAMLMLQNPDKPAKMMREEEEALQRRERRRHQCRVSQRRYRDKQGSAEYNLKLDVNNLREHVQRLQGMRELLETKIWSSRLVRDGAAVKAAEKYYTVFSHGMHNPEAGGDHVRKCFDMQVTFVKAFMDDDVEFGDSRGVSAVLNQWHLYTQFHATLSVRMLSAEVCGTEETPIVVVKGVLAVRMNRSTIENMFPHIVANEDLVQVLLSREIEYPTSTTYVFNSRLQVERQDLDVDFLAGINHCLGSTYASSRVLQRALISDCCKLGQVSHGNADNGAGLGHQVGLPFVTS</sequence>
<evidence type="ECO:0000313" key="2">
    <source>
        <dbReference type="Proteomes" id="UP000028582"/>
    </source>
</evidence>
<accession>A0A080Z5N4</accession>
<dbReference type="Proteomes" id="UP000028582">
    <property type="component" value="Unassembled WGS sequence"/>
</dbReference>
<evidence type="ECO:0008006" key="3">
    <source>
        <dbReference type="Google" id="ProtNLM"/>
    </source>
</evidence>
<evidence type="ECO:0000313" key="1">
    <source>
        <dbReference type="EMBL" id="ETO61945.1"/>
    </source>
</evidence>